<dbReference type="EMBL" id="CARXXK010000572">
    <property type="protein sequence ID" value="CAI6370839.1"/>
    <property type="molecule type" value="Genomic_DNA"/>
</dbReference>
<evidence type="ECO:0000256" key="1">
    <source>
        <dbReference type="PROSITE-ProRule" id="PRU00047"/>
    </source>
</evidence>
<dbReference type="SUPFAM" id="SSF57756">
    <property type="entry name" value="Retrovirus zinc finger-like domains"/>
    <property type="match status" value="1"/>
</dbReference>
<accession>A0AAV0XT53</accession>
<evidence type="ECO:0000259" key="2">
    <source>
        <dbReference type="PROSITE" id="PS50158"/>
    </source>
</evidence>
<dbReference type="InterPro" id="IPR036875">
    <property type="entry name" value="Znf_CCHC_sf"/>
</dbReference>
<dbReference type="InterPro" id="IPR001878">
    <property type="entry name" value="Znf_CCHC"/>
</dbReference>
<gene>
    <name evidence="3" type="ORF">MEUPH1_LOCUS24920</name>
</gene>
<dbReference type="Proteomes" id="UP001160148">
    <property type="component" value="Unassembled WGS sequence"/>
</dbReference>
<organism evidence="3 4">
    <name type="scientific">Macrosiphum euphorbiae</name>
    <name type="common">potato aphid</name>
    <dbReference type="NCBI Taxonomy" id="13131"/>
    <lineage>
        <taxon>Eukaryota</taxon>
        <taxon>Metazoa</taxon>
        <taxon>Ecdysozoa</taxon>
        <taxon>Arthropoda</taxon>
        <taxon>Hexapoda</taxon>
        <taxon>Insecta</taxon>
        <taxon>Pterygota</taxon>
        <taxon>Neoptera</taxon>
        <taxon>Paraneoptera</taxon>
        <taxon>Hemiptera</taxon>
        <taxon>Sternorrhyncha</taxon>
        <taxon>Aphidomorpha</taxon>
        <taxon>Aphidoidea</taxon>
        <taxon>Aphididae</taxon>
        <taxon>Macrosiphini</taxon>
        <taxon>Macrosiphum</taxon>
    </lineage>
</organism>
<dbReference type="SMART" id="SM00343">
    <property type="entry name" value="ZnF_C2HC"/>
    <property type="match status" value="2"/>
</dbReference>
<dbReference type="Gene3D" id="4.10.60.10">
    <property type="entry name" value="Zinc finger, CCHC-type"/>
    <property type="match status" value="1"/>
</dbReference>
<dbReference type="GO" id="GO:0003676">
    <property type="term" value="F:nucleic acid binding"/>
    <property type="evidence" value="ECO:0007669"/>
    <property type="project" value="InterPro"/>
</dbReference>
<keyword evidence="1" id="KW-0862">Zinc</keyword>
<dbReference type="PROSITE" id="PS50158">
    <property type="entry name" value="ZF_CCHC"/>
    <property type="match status" value="1"/>
</dbReference>
<dbReference type="Pfam" id="PF00098">
    <property type="entry name" value="zf-CCHC"/>
    <property type="match status" value="1"/>
</dbReference>
<protein>
    <recommendedName>
        <fullName evidence="2">CCHC-type domain-containing protein</fullName>
    </recommendedName>
</protein>
<evidence type="ECO:0000313" key="4">
    <source>
        <dbReference type="Proteomes" id="UP001160148"/>
    </source>
</evidence>
<dbReference type="GO" id="GO:0008270">
    <property type="term" value="F:zinc ion binding"/>
    <property type="evidence" value="ECO:0007669"/>
    <property type="project" value="UniProtKB-KW"/>
</dbReference>
<evidence type="ECO:0000313" key="3">
    <source>
        <dbReference type="EMBL" id="CAI6370839.1"/>
    </source>
</evidence>
<reference evidence="3 4" key="1">
    <citation type="submission" date="2023-01" db="EMBL/GenBank/DDBJ databases">
        <authorList>
            <person name="Whitehead M."/>
        </authorList>
    </citation>
    <scope>NUCLEOTIDE SEQUENCE [LARGE SCALE GENOMIC DNA]</scope>
</reference>
<keyword evidence="4" id="KW-1185">Reference proteome</keyword>
<name>A0AAV0XT53_9HEMI</name>
<proteinExistence type="predicted"/>
<sequence length="186" mass="20200">MLLEVNEQETTIGALKEEISKLVEGEAVTVSALSQRSVVELRDVDSWSDRDEVTQALASVTGLPKKDVQIISLRRDFGGSKVAVALLPAAVAHKLVEKGRARIGLVNCRVRLGQTRTRCFKCLAMGHDSKSCTGPDRSTCCRRCGALGHQAKDCVAEREVAATFTKVLNQEITTDKQALKKEALGH</sequence>
<keyword evidence="1" id="KW-0479">Metal-binding</keyword>
<keyword evidence="1" id="KW-0863">Zinc-finger</keyword>
<dbReference type="AlphaFoldDB" id="A0AAV0XT53"/>
<comment type="caution">
    <text evidence="3">The sequence shown here is derived from an EMBL/GenBank/DDBJ whole genome shotgun (WGS) entry which is preliminary data.</text>
</comment>
<feature type="domain" description="CCHC-type" evidence="2">
    <location>
        <begin position="141"/>
        <end position="154"/>
    </location>
</feature>